<reference evidence="5 6" key="1">
    <citation type="submission" date="2024-09" db="EMBL/GenBank/DDBJ databases">
        <authorList>
            <person name="Lee S.D."/>
        </authorList>
    </citation>
    <scope>NUCLEOTIDE SEQUENCE [LARGE SCALE GENOMIC DNA]</scope>
    <source>
        <strain evidence="5 6">N8-3</strain>
    </source>
</reference>
<keyword evidence="2 5" id="KW-0238">DNA-binding</keyword>
<dbReference type="Gene3D" id="1.10.260.40">
    <property type="entry name" value="lambda repressor-like DNA-binding domains"/>
    <property type="match status" value="1"/>
</dbReference>
<name>A0ABV6W5N8_9ACTN</name>
<dbReference type="Pfam" id="PF13377">
    <property type="entry name" value="Peripla_BP_3"/>
    <property type="match status" value="1"/>
</dbReference>
<dbReference type="PANTHER" id="PTHR30146">
    <property type="entry name" value="LACI-RELATED TRANSCRIPTIONAL REPRESSOR"/>
    <property type="match status" value="1"/>
</dbReference>
<dbReference type="Proteomes" id="UP001592531">
    <property type="component" value="Unassembled WGS sequence"/>
</dbReference>
<dbReference type="SUPFAM" id="SSF47413">
    <property type="entry name" value="lambda repressor-like DNA-binding domains"/>
    <property type="match status" value="1"/>
</dbReference>
<comment type="caution">
    <text evidence="5">The sequence shown here is derived from an EMBL/GenBank/DDBJ whole genome shotgun (WGS) entry which is preliminary data.</text>
</comment>
<organism evidence="5 6">
    <name type="scientific">Streptacidiphilus cavernicola</name>
    <dbReference type="NCBI Taxonomy" id="3342716"/>
    <lineage>
        <taxon>Bacteria</taxon>
        <taxon>Bacillati</taxon>
        <taxon>Actinomycetota</taxon>
        <taxon>Actinomycetes</taxon>
        <taxon>Kitasatosporales</taxon>
        <taxon>Streptomycetaceae</taxon>
        <taxon>Streptacidiphilus</taxon>
    </lineage>
</organism>
<evidence type="ECO:0000256" key="3">
    <source>
        <dbReference type="ARBA" id="ARBA00023163"/>
    </source>
</evidence>
<gene>
    <name evidence="5" type="ORF">ACEZDE_32395</name>
</gene>
<evidence type="ECO:0000259" key="4">
    <source>
        <dbReference type="PROSITE" id="PS50932"/>
    </source>
</evidence>
<dbReference type="PROSITE" id="PS50932">
    <property type="entry name" value="HTH_LACI_2"/>
    <property type="match status" value="1"/>
</dbReference>
<dbReference type="SUPFAM" id="SSF53822">
    <property type="entry name" value="Periplasmic binding protein-like I"/>
    <property type="match status" value="1"/>
</dbReference>
<feature type="domain" description="HTH lacI-type" evidence="4">
    <location>
        <begin position="11"/>
        <end position="65"/>
    </location>
</feature>
<keyword evidence="3" id="KW-0804">Transcription</keyword>
<evidence type="ECO:0000256" key="2">
    <source>
        <dbReference type="ARBA" id="ARBA00023125"/>
    </source>
</evidence>
<evidence type="ECO:0000313" key="5">
    <source>
        <dbReference type="EMBL" id="MFC1421308.1"/>
    </source>
</evidence>
<dbReference type="PANTHER" id="PTHR30146:SF109">
    <property type="entry name" value="HTH-TYPE TRANSCRIPTIONAL REGULATOR GALS"/>
    <property type="match status" value="1"/>
</dbReference>
<dbReference type="CDD" id="cd01392">
    <property type="entry name" value="HTH_LacI"/>
    <property type="match status" value="1"/>
</dbReference>
<dbReference type="GO" id="GO:0003677">
    <property type="term" value="F:DNA binding"/>
    <property type="evidence" value="ECO:0007669"/>
    <property type="project" value="UniProtKB-KW"/>
</dbReference>
<dbReference type="InterPro" id="IPR046335">
    <property type="entry name" value="LacI/GalR-like_sensor"/>
</dbReference>
<dbReference type="InterPro" id="IPR010982">
    <property type="entry name" value="Lambda_DNA-bd_dom_sf"/>
</dbReference>
<dbReference type="Pfam" id="PF00356">
    <property type="entry name" value="LacI"/>
    <property type="match status" value="1"/>
</dbReference>
<dbReference type="SMART" id="SM00354">
    <property type="entry name" value="HTH_LACI"/>
    <property type="match status" value="1"/>
</dbReference>
<dbReference type="EMBL" id="JBHFAB010000038">
    <property type="protein sequence ID" value="MFC1421308.1"/>
    <property type="molecule type" value="Genomic_DNA"/>
</dbReference>
<dbReference type="RefSeq" id="WP_380544281.1">
    <property type="nucleotide sequence ID" value="NZ_JBHFAB010000038.1"/>
</dbReference>
<sequence length="349" mass="37175">MNRKPPSLGSVTLEDVARVAGVSRATVSRVINGSTTVDPAMRQLVEDAVAATNYVPNRAARSLVTRRTDSIALVVSEAESRHVADPFLGRMFTDPFFGRVVTGVMEVIRPRGVQMVLMLVDDADSRAHLVSYLRQGHVDGVVLICGHIADPLPGMLAEAQVPAVLSGRPGQTTPISFVEADQRAGAVLAVDHLVGRGRRRIAHLAGPLDMPSAQERLTGFRQAMAAHGMQEAGVVEGDFTQHGGAVAMRELLEQAPDLDAVFVASDLMALGTIPVLNRAGRRIPEDVALVGFDDSSAALACDPPLSTVRQPLEEMAARMAELLLARIVEPAETLQSAVFHPTLVVRDSG</sequence>
<proteinExistence type="predicted"/>
<keyword evidence="1" id="KW-0805">Transcription regulation</keyword>
<dbReference type="CDD" id="cd06267">
    <property type="entry name" value="PBP1_LacI_sugar_binding-like"/>
    <property type="match status" value="1"/>
</dbReference>
<dbReference type="PRINTS" id="PR00036">
    <property type="entry name" value="HTHLACI"/>
</dbReference>
<evidence type="ECO:0000313" key="6">
    <source>
        <dbReference type="Proteomes" id="UP001592531"/>
    </source>
</evidence>
<accession>A0ABV6W5N8</accession>
<dbReference type="PROSITE" id="PS00356">
    <property type="entry name" value="HTH_LACI_1"/>
    <property type="match status" value="1"/>
</dbReference>
<protein>
    <submittedName>
        <fullName evidence="5">LacI family DNA-binding transcriptional regulator</fullName>
    </submittedName>
</protein>
<dbReference type="InterPro" id="IPR000843">
    <property type="entry name" value="HTH_LacI"/>
</dbReference>
<dbReference type="Gene3D" id="3.40.50.2300">
    <property type="match status" value="2"/>
</dbReference>
<dbReference type="InterPro" id="IPR028082">
    <property type="entry name" value="Peripla_BP_I"/>
</dbReference>
<evidence type="ECO:0000256" key="1">
    <source>
        <dbReference type="ARBA" id="ARBA00023015"/>
    </source>
</evidence>
<keyword evidence="6" id="KW-1185">Reference proteome</keyword>